<dbReference type="EMBL" id="MLAH01000090">
    <property type="protein sequence ID" value="OOF82515.1"/>
    <property type="molecule type" value="Genomic_DNA"/>
</dbReference>
<dbReference type="Pfam" id="PF05840">
    <property type="entry name" value="Phage_GPA"/>
    <property type="match status" value="1"/>
</dbReference>
<keyword evidence="6" id="KW-0378">Hydrolase</keyword>
<keyword evidence="4" id="KW-0540">Nuclease</keyword>
<comment type="function">
    <text evidence="1">Possible endonuclease which induces a single-strand cut and initiates DNA replication.</text>
</comment>
<keyword evidence="5" id="KW-0255">Endonuclease</keyword>
<name>A0A1V3KY25_9PAST</name>
<organism evidence="8 9">
    <name type="scientific">Rodentibacter ratti</name>
    <dbReference type="NCBI Taxonomy" id="1906745"/>
    <lineage>
        <taxon>Bacteria</taxon>
        <taxon>Pseudomonadati</taxon>
        <taxon>Pseudomonadota</taxon>
        <taxon>Gammaproteobacteria</taxon>
        <taxon>Pasteurellales</taxon>
        <taxon>Pasteurellaceae</taxon>
        <taxon>Rodentibacter</taxon>
    </lineage>
</organism>
<comment type="caution">
    <text evidence="8">The sequence shown here is derived from an EMBL/GenBank/DDBJ whole genome shotgun (WGS) entry which is preliminary data.</text>
</comment>
<dbReference type="AlphaFoldDB" id="A0A1V3KY25"/>
<dbReference type="GO" id="GO:0006260">
    <property type="term" value="P:DNA replication"/>
    <property type="evidence" value="ECO:0007669"/>
    <property type="project" value="UniProtKB-KW"/>
</dbReference>
<proteinExistence type="inferred from homology"/>
<evidence type="ECO:0000256" key="4">
    <source>
        <dbReference type="ARBA" id="ARBA00022722"/>
    </source>
</evidence>
<comment type="similarity">
    <text evidence="2">Belongs to the phage GPA family.</text>
</comment>
<evidence type="ECO:0000256" key="6">
    <source>
        <dbReference type="ARBA" id="ARBA00022801"/>
    </source>
</evidence>
<evidence type="ECO:0000256" key="1">
    <source>
        <dbReference type="ARBA" id="ARBA00003293"/>
    </source>
</evidence>
<evidence type="ECO:0000256" key="3">
    <source>
        <dbReference type="ARBA" id="ARBA00022705"/>
    </source>
</evidence>
<evidence type="ECO:0000313" key="9">
    <source>
        <dbReference type="Proteomes" id="UP000189549"/>
    </source>
</evidence>
<evidence type="ECO:0000259" key="7">
    <source>
        <dbReference type="Pfam" id="PF05840"/>
    </source>
</evidence>
<feature type="domain" description="Replication gene A protein-like" evidence="7">
    <location>
        <begin position="161"/>
        <end position="483"/>
    </location>
</feature>
<dbReference type="GO" id="GO:0016787">
    <property type="term" value="F:hydrolase activity"/>
    <property type="evidence" value="ECO:0007669"/>
    <property type="project" value="UniProtKB-KW"/>
</dbReference>
<reference evidence="8 9" key="1">
    <citation type="submission" date="2016-10" db="EMBL/GenBank/DDBJ databases">
        <title>Rodentibacter gen. nov. and new species.</title>
        <authorList>
            <person name="Christensen H."/>
        </authorList>
    </citation>
    <scope>NUCLEOTIDE SEQUENCE [LARGE SCALE GENOMIC DNA]</scope>
    <source>
        <strain evidence="8 9">Ppn157</strain>
    </source>
</reference>
<evidence type="ECO:0000256" key="5">
    <source>
        <dbReference type="ARBA" id="ARBA00022759"/>
    </source>
</evidence>
<gene>
    <name evidence="8" type="ORF">BKG93_11280</name>
</gene>
<keyword evidence="3" id="KW-0235">DNA replication</keyword>
<sequence>MMNWVAERDLNLAKREQAMADARALMMESAVKINRTLDQTTATSAQMALFSAAPHQFDYVEKLLSVLPRKRQREHFRNVWLRAFDSVADDGSIAFQFGNKQSAYANSYLREILTKRLKAVFQHYHISLDWLSERDIHSRAVALSKGKHIPQLPFYLLSEHQLKEMAYKLALLFSRLQSDFVNEQAQRKAKGEITVDDFDDLVHEMYRLCGEVCADIGFPLPHWHAFLENPFLDVNKIDSDLKKSVCEKHWFRQLKTAQKRLKEHVEIGCGAVSAKVSPYVSQSALSDYRAQRAETMEFLEQMVIENLEDSSEQMPLIDMWKRSSGNPAIRFNEMMNRLRGIDEWAVENDYVSLFLTLTAPSSFHATHNNGTNNNKWQGASPRDTQRYLNKVWAQLRAQFAKRDIGFFGFRGVEPHHDGTPHWHLLIYVAPEHKETVIKLFKKKALELDGEEFGAKKHRCKVDEIDPEKGSAIGYIAKYIAKNIYAGKQANEKSDEVEDLTLRENVMRVSAWANLWGIRQFQFYGTPPISTWRELRKIDDAMASYADDDVLDTGRAVADVGCFGSYLNVQGGAMVKRCDQPICIEYEETEPNKYGETRKKIVGVKNRFSLKTIITKVKNWVIKKGGVVSTPADSESTEANKAQRASWTWTWTWTCVSNCNRSKIEQKANQLMLPIGFPLKARQIDMLMKYGRLRLNDYRWICYENDHVFIEEVKIPLAQAFGWGESLGNFRVD</sequence>
<protein>
    <submittedName>
        <fullName evidence="8">Replication protein</fullName>
    </submittedName>
</protein>
<evidence type="ECO:0000313" key="8">
    <source>
        <dbReference type="EMBL" id="OOF82515.1"/>
    </source>
</evidence>
<dbReference type="RefSeq" id="WP_077477132.1">
    <property type="nucleotide sequence ID" value="NZ_MLAH01000090.1"/>
</dbReference>
<dbReference type="GO" id="GO:0004519">
    <property type="term" value="F:endonuclease activity"/>
    <property type="evidence" value="ECO:0007669"/>
    <property type="project" value="UniProtKB-KW"/>
</dbReference>
<dbReference type="Proteomes" id="UP000189549">
    <property type="component" value="Unassembled WGS sequence"/>
</dbReference>
<evidence type="ECO:0000256" key="2">
    <source>
        <dbReference type="ARBA" id="ARBA00009260"/>
    </source>
</evidence>
<dbReference type="InterPro" id="IPR008766">
    <property type="entry name" value="Replication_gene_A-like"/>
</dbReference>
<accession>A0A1V3KY25</accession>